<gene>
    <name evidence="2" type="ORF">S12H4_33407</name>
</gene>
<dbReference type="SUPFAM" id="SSF160996">
    <property type="entry name" value="HI0933 insert domain-like"/>
    <property type="match status" value="1"/>
</dbReference>
<accession>X1SYP0</accession>
<organism evidence="2">
    <name type="scientific">marine sediment metagenome</name>
    <dbReference type="NCBI Taxonomy" id="412755"/>
    <lineage>
        <taxon>unclassified sequences</taxon>
        <taxon>metagenomes</taxon>
        <taxon>ecological metagenomes</taxon>
    </lineage>
</organism>
<feature type="domain" description="RsdA/BaiN/AoA(So)-like Rossmann fold-like" evidence="1">
    <location>
        <begin position="8"/>
        <end position="227"/>
    </location>
</feature>
<name>X1SYP0_9ZZZZ</name>
<sequence>MKENNSFDIAVIGGGPAGMMAAGRAAELGAKVVLIEKNEILGKKLQITGKGRCNFTHNEFDIGEFTENFGRNGRFLYSALSQFGAREVIDFFESRGIKGKVEQGDRIFPEKGNAQDILNALVKYLAEGKVNILLNAEVSGFKREKGKISLVLLRGRQISANKFIICTGGKSYPQTGSTGDAYRWAEQLGHTIIKPAPALNPVKTSEKWVKELQGLSLKNVSLKLFQNGKKQDERFGEMLFTHFGVSGPIVMDMSKNIGELLKNGPV</sequence>
<dbReference type="InterPro" id="IPR057661">
    <property type="entry name" value="RsdA/BaiN/AoA(So)_Rossmann"/>
</dbReference>
<dbReference type="EMBL" id="BARW01019682">
    <property type="protein sequence ID" value="GAI98197.1"/>
    <property type="molecule type" value="Genomic_DNA"/>
</dbReference>
<dbReference type="PRINTS" id="PR00411">
    <property type="entry name" value="PNDRDTASEI"/>
</dbReference>
<dbReference type="PANTHER" id="PTHR42887">
    <property type="entry name" value="OS12G0638800 PROTEIN"/>
    <property type="match status" value="1"/>
</dbReference>
<dbReference type="AlphaFoldDB" id="X1SYP0"/>
<evidence type="ECO:0000259" key="1">
    <source>
        <dbReference type="Pfam" id="PF03486"/>
    </source>
</evidence>
<evidence type="ECO:0000313" key="2">
    <source>
        <dbReference type="EMBL" id="GAI98197.1"/>
    </source>
</evidence>
<dbReference type="NCBIfam" id="TIGR00275">
    <property type="entry name" value="aminoacetone oxidase family FAD-binding enzyme"/>
    <property type="match status" value="1"/>
</dbReference>
<dbReference type="Pfam" id="PF03486">
    <property type="entry name" value="HI0933_like"/>
    <property type="match status" value="1"/>
</dbReference>
<comment type="caution">
    <text evidence="2">The sequence shown here is derived from an EMBL/GenBank/DDBJ whole genome shotgun (WGS) entry which is preliminary data.</text>
</comment>
<dbReference type="InterPro" id="IPR004792">
    <property type="entry name" value="BaiN-like"/>
</dbReference>
<proteinExistence type="predicted"/>
<feature type="non-terminal residue" evidence="2">
    <location>
        <position position="266"/>
    </location>
</feature>
<dbReference type="PANTHER" id="PTHR42887:SF2">
    <property type="entry name" value="OS12G0638800 PROTEIN"/>
    <property type="match status" value="1"/>
</dbReference>
<dbReference type="PRINTS" id="PR00368">
    <property type="entry name" value="FADPNR"/>
</dbReference>
<protein>
    <recommendedName>
        <fullName evidence="1">RsdA/BaiN/AoA(So)-like Rossmann fold-like domain-containing protein</fullName>
    </recommendedName>
</protein>
<dbReference type="Gene3D" id="3.50.50.60">
    <property type="entry name" value="FAD/NAD(P)-binding domain"/>
    <property type="match status" value="1"/>
</dbReference>
<reference evidence="2" key="1">
    <citation type="journal article" date="2014" name="Front. Microbiol.">
        <title>High frequency of phylogenetically diverse reductive dehalogenase-homologous genes in deep subseafloor sedimentary metagenomes.</title>
        <authorList>
            <person name="Kawai M."/>
            <person name="Futagami T."/>
            <person name="Toyoda A."/>
            <person name="Takaki Y."/>
            <person name="Nishi S."/>
            <person name="Hori S."/>
            <person name="Arai W."/>
            <person name="Tsubouchi T."/>
            <person name="Morono Y."/>
            <person name="Uchiyama I."/>
            <person name="Ito T."/>
            <person name="Fujiyama A."/>
            <person name="Inagaki F."/>
            <person name="Takami H."/>
        </authorList>
    </citation>
    <scope>NUCLEOTIDE SEQUENCE</scope>
    <source>
        <strain evidence="2">Expedition CK06-06</strain>
    </source>
</reference>
<dbReference type="SUPFAM" id="SSF51905">
    <property type="entry name" value="FAD/NAD(P)-binding domain"/>
    <property type="match status" value="1"/>
</dbReference>
<dbReference type="InterPro" id="IPR036188">
    <property type="entry name" value="FAD/NAD-bd_sf"/>
</dbReference>